<protein>
    <recommendedName>
        <fullName evidence="8">ATP synthase epsilon chain</fullName>
    </recommendedName>
    <alternativeName>
        <fullName evidence="8">ATP synthase F1 sector epsilon subunit</fullName>
    </alternativeName>
    <alternativeName>
        <fullName evidence="8">F-ATPase epsilon subunit</fullName>
    </alternativeName>
</protein>
<keyword evidence="8" id="KW-0375">Hydrogen ion transport</keyword>
<keyword evidence="10" id="KW-0175">Coiled coil</keyword>
<dbReference type="GO" id="GO:0005524">
    <property type="term" value="F:ATP binding"/>
    <property type="evidence" value="ECO:0007669"/>
    <property type="project" value="UniProtKB-UniRule"/>
</dbReference>
<feature type="domain" description="ATP synthase F1 complex delta/epsilon subunit N-terminal" evidence="11">
    <location>
        <begin position="5"/>
        <end position="83"/>
    </location>
</feature>
<evidence type="ECO:0000256" key="10">
    <source>
        <dbReference type="SAM" id="Coils"/>
    </source>
</evidence>
<sequence length="135" mass="14598">MVDVLRVEVVSSTGIVWEGDARSVIVRTSEGDIGILPNHEPLLASLVPCAAEVLSTADTREVVAIDGGFVSVADNRVSLLSQFAKIAEEIDLVAAEHELAAAEKRINAGELDEETRHHYLRAQAQVRAARMAREN</sequence>
<organism evidence="12 13">
    <name type="scientific">Propionicimonas paludicola</name>
    <dbReference type="NCBI Taxonomy" id="185243"/>
    <lineage>
        <taxon>Bacteria</taxon>
        <taxon>Bacillati</taxon>
        <taxon>Actinomycetota</taxon>
        <taxon>Actinomycetes</taxon>
        <taxon>Propionibacteriales</taxon>
        <taxon>Nocardioidaceae</taxon>
        <taxon>Propionicimonas</taxon>
    </lineage>
</organism>
<keyword evidence="13" id="KW-1185">Reference proteome</keyword>
<evidence type="ECO:0000256" key="7">
    <source>
        <dbReference type="ARBA" id="ARBA00023310"/>
    </source>
</evidence>
<accession>A0A2A9CR19</accession>
<keyword evidence="7 8" id="KW-0066">ATP synthesis</keyword>
<keyword evidence="5 8" id="KW-0472">Membrane</keyword>
<evidence type="ECO:0000256" key="2">
    <source>
        <dbReference type="ARBA" id="ARBA00005712"/>
    </source>
</evidence>
<dbReference type="InterPro" id="IPR036771">
    <property type="entry name" value="ATPsynth_dsu/esu_N"/>
</dbReference>
<dbReference type="NCBIfam" id="NF009977">
    <property type="entry name" value="PRK13442.1"/>
    <property type="match status" value="1"/>
</dbReference>
<evidence type="ECO:0000256" key="4">
    <source>
        <dbReference type="ARBA" id="ARBA00023065"/>
    </source>
</evidence>
<dbReference type="EMBL" id="PDJC01000001">
    <property type="protein sequence ID" value="PFG16808.1"/>
    <property type="molecule type" value="Genomic_DNA"/>
</dbReference>
<dbReference type="SUPFAM" id="SSF51344">
    <property type="entry name" value="Epsilon subunit of F1F0-ATP synthase N-terminal domain"/>
    <property type="match status" value="1"/>
</dbReference>
<evidence type="ECO:0000256" key="5">
    <source>
        <dbReference type="ARBA" id="ARBA00023136"/>
    </source>
</evidence>
<comment type="similarity">
    <text evidence="2 8 9">Belongs to the ATPase epsilon chain family.</text>
</comment>
<keyword evidence="3 8" id="KW-0813">Transport</keyword>
<dbReference type="OrthoDB" id="9791445at2"/>
<gene>
    <name evidence="8" type="primary">atpC</name>
    <name evidence="12" type="ORF">ATK74_1361</name>
</gene>
<reference evidence="12 13" key="1">
    <citation type="submission" date="2017-10" db="EMBL/GenBank/DDBJ databases">
        <title>Sequencing the genomes of 1000 actinobacteria strains.</title>
        <authorList>
            <person name="Klenk H.-P."/>
        </authorList>
    </citation>
    <scope>NUCLEOTIDE SEQUENCE [LARGE SCALE GENOMIC DNA]</scope>
    <source>
        <strain evidence="12 13">DSM 15597</strain>
    </source>
</reference>
<dbReference type="AlphaFoldDB" id="A0A2A9CR19"/>
<dbReference type="InterPro" id="IPR020546">
    <property type="entry name" value="ATP_synth_F1_dsu/esu_N"/>
</dbReference>
<dbReference type="InterPro" id="IPR001469">
    <property type="entry name" value="ATP_synth_F1_dsu/esu"/>
</dbReference>
<evidence type="ECO:0000256" key="1">
    <source>
        <dbReference type="ARBA" id="ARBA00004202"/>
    </source>
</evidence>
<comment type="subcellular location">
    <subcellularLocation>
        <location evidence="1 8">Cell membrane</location>
        <topology evidence="1 8">Peripheral membrane protein</topology>
    </subcellularLocation>
</comment>
<dbReference type="Pfam" id="PF02823">
    <property type="entry name" value="ATP-synt_DE_N"/>
    <property type="match status" value="1"/>
</dbReference>
<comment type="subunit">
    <text evidence="8 9">F-type ATPases have 2 components, CF(1) - the catalytic core - and CF(0) - the membrane proton channel. CF(1) has five subunits: alpha(3), beta(3), gamma(1), delta(1), epsilon(1). CF(0) has three main subunits: a, b and c.</text>
</comment>
<name>A0A2A9CR19_9ACTN</name>
<dbReference type="GO" id="GO:0046933">
    <property type="term" value="F:proton-transporting ATP synthase activity, rotational mechanism"/>
    <property type="evidence" value="ECO:0007669"/>
    <property type="project" value="UniProtKB-UniRule"/>
</dbReference>
<dbReference type="Gene3D" id="2.60.15.10">
    <property type="entry name" value="F0F1 ATP synthase delta/epsilon subunit, N-terminal"/>
    <property type="match status" value="1"/>
</dbReference>
<evidence type="ECO:0000256" key="3">
    <source>
        <dbReference type="ARBA" id="ARBA00022448"/>
    </source>
</evidence>
<dbReference type="GO" id="GO:0005886">
    <property type="term" value="C:plasma membrane"/>
    <property type="evidence" value="ECO:0007669"/>
    <property type="project" value="UniProtKB-SubCell"/>
</dbReference>
<evidence type="ECO:0000256" key="8">
    <source>
        <dbReference type="HAMAP-Rule" id="MF_00530"/>
    </source>
</evidence>
<keyword evidence="6 8" id="KW-0139">CF(1)</keyword>
<comment type="caution">
    <text evidence="12">The sequence shown here is derived from an EMBL/GenBank/DDBJ whole genome shotgun (WGS) entry which is preliminary data.</text>
</comment>
<dbReference type="RefSeq" id="WP_098460310.1">
    <property type="nucleotide sequence ID" value="NZ_PDJC01000001.1"/>
</dbReference>
<dbReference type="CDD" id="cd12152">
    <property type="entry name" value="F1-ATPase_delta"/>
    <property type="match status" value="1"/>
</dbReference>
<comment type="function">
    <text evidence="8">Produces ATP from ADP in the presence of a proton gradient across the membrane.</text>
</comment>
<evidence type="ECO:0000256" key="9">
    <source>
        <dbReference type="RuleBase" id="RU003656"/>
    </source>
</evidence>
<evidence type="ECO:0000313" key="12">
    <source>
        <dbReference type="EMBL" id="PFG16808.1"/>
    </source>
</evidence>
<keyword evidence="4 8" id="KW-0406">Ion transport</keyword>
<dbReference type="HAMAP" id="MF_00530">
    <property type="entry name" value="ATP_synth_epsil_bac"/>
    <property type="match status" value="1"/>
</dbReference>
<feature type="coiled-coil region" evidence="10">
    <location>
        <begin position="85"/>
        <end position="112"/>
    </location>
</feature>
<dbReference type="PANTHER" id="PTHR13822:SF10">
    <property type="entry name" value="ATP SYNTHASE EPSILON CHAIN, CHLOROPLASTIC"/>
    <property type="match status" value="1"/>
</dbReference>
<dbReference type="NCBIfam" id="TIGR01216">
    <property type="entry name" value="ATP_synt_epsi"/>
    <property type="match status" value="1"/>
</dbReference>
<dbReference type="PANTHER" id="PTHR13822">
    <property type="entry name" value="ATP SYNTHASE DELTA/EPSILON CHAIN"/>
    <property type="match status" value="1"/>
</dbReference>
<keyword evidence="8" id="KW-1003">Cell membrane</keyword>
<evidence type="ECO:0000313" key="13">
    <source>
        <dbReference type="Proteomes" id="UP000226079"/>
    </source>
</evidence>
<proteinExistence type="inferred from homology"/>
<evidence type="ECO:0000259" key="11">
    <source>
        <dbReference type="Pfam" id="PF02823"/>
    </source>
</evidence>
<evidence type="ECO:0000256" key="6">
    <source>
        <dbReference type="ARBA" id="ARBA00023196"/>
    </source>
</evidence>
<dbReference type="GO" id="GO:0045259">
    <property type="term" value="C:proton-transporting ATP synthase complex"/>
    <property type="evidence" value="ECO:0007669"/>
    <property type="project" value="UniProtKB-KW"/>
</dbReference>
<dbReference type="Proteomes" id="UP000226079">
    <property type="component" value="Unassembled WGS sequence"/>
</dbReference>